<reference evidence="4" key="3">
    <citation type="journal article" date="2019" name="Microbiol. Resour. Announc.">
        <title>Draft Genome Sequences of Type Strains of Gordonibacter faecihominis, Paraeggerthella hongkongensis, Parvibacter caecicola,Slackia equolifaciens, Slackia faecicanis, and Slackia isoflavoniconvertens.</title>
        <authorList>
            <person name="Danylec N."/>
            <person name="Stoll D.A."/>
            <person name="Dotsch A."/>
            <person name="Huch M."/>
        </authorList>
    </citation>
    <scope>NUCLEOTIDE SEQUENCE</scope>
    <source>
        <strain evidence="4">DSM 27213</strain>
    </source>
</reference>
<proteinExistence type="predicted"/>
<name>A0A1Y4FYH8_9ACTN</name>
<gene>
    <name evidence="4" type="ORF">DMP12_09035</name>
    <name evidence="2" type="ORF">GKG38_13580</name>
    <name evidence="3" type="ORF">GO738_09765</name>
</gene>
<feature type="transmembrane region" description="Helical" evidence="1">
    <location>
        <begin position="88"/>
        <end position="108"/>
    </location>
</feature>
<evidence type="ECO:0000313" key="7">
    <source>
        <dbReference type="Proteomes" id="UP000468327"/>
    </source>
</evidence>
<feature type="transmembrane region" description="Helical" evidence="1">
    <location>
        <begin position="114"/>
        <end position="131"/>
    </location>
</feature>
<reference evidence="2 6" key="4">
    <citation type="journal article" date="2019" name="Nat. Med.">
        <title>A library of human gut bacterial isolates paired with longitudinal multiomics data enables mechanistic microbiome research.</title>
        <authorList>
            <person name="Poyet M."/>
            <person name="Groussin M."/>
            <person name="Gibbons S.M."/>
            <person name="Avila-Pacheco J."/>
            <person name="Jiang X."/>
            <person name="Kearney S.M."/>
            <person name="Perrotta A.R."/>
            <person name="Berdy B."/>
            <person name="Zhao S."/>
            <person name="Lieberman T.D."/>
            <person name="Swanson P.K."/>
            <person name="Smith M."/>
            <person name="Roesemann S."/>
            <person name="Alexander J.E."/>
            <person name="Rich S.A."/>
            <person name="Livny J."/>
            <person name="Vlamakis H."/>
            <person name="Clish C."/>
            <person name="Bullock K."/>
            <person name="Deik A."/>
            <person name="Scott J."/>
            <person name="Pierce K.A."/>
            <person name="Xavier R.J."/>
            <person name="Alm E.J."/>
        </authorList>
    </citation>
    <scope>NUCLEOTIDE SEQUENCE [LARGE SCALE GENOMIC DNA]</scope>
    <source>
        <strain evidence="2 6">BIOML-A1</strain>
    </source>
</reference>
<dbReference type="EMBL" id="WKZA01000097">
    <property type="protein sequence ID" value="MSA96065.1"/>
    <property type="molecule type" value="Genomic_DNA"/>
</dbReference>
<feature type="transmembrane region" description="Helical" evidence="1">
    <location>
        <begin position="49"/>
        <end position="76"/>
    </location>
</feature>
<protein>
    <submittedName>
        <fullName evidence="4">Uncharacterized protein</fullName>
    </submittedName>
</protein>
<dbReference type="EMBL" id="WPOC01000014">
    <property type="protein sequence ID" value="MVN15624.1"/>
    <property type="molecule type" value="Genomic_DNA"/>
</dbReference>
<keyword evidence="1" id="KW-0472">Membrane</keyword>
<keyword evidence="1" id="KW-0812">Transmembrane</keyword>
<evidence type="ECO:0000313" key="3">
    <source>
        <dbReference type="EMBL" id="MVN15624.1"/>
    </source>
</evidence>
<dbReference type="EMBL" id="QIBW01000009">
    <property type="protein sequence ID" value="ROT89571.1"/>
    <property type="molecule type" value="Genomic_DNA"/>
</dbReference>
<sequence>MSGSQKALKVVSVLLIIYAVAMAAFGIFMVAGGSFLVGETVDVDGTAQAANVMAAALGAGTIAGGVIDLIIGLLGLRGAKNPRKVGPFFVLCIIGLVLGLVSLGMSIAQGSFNPWSLVSLVIIAVCLYLSAQVKKQA</sequence>
<keyword evidence="1" id="KW-1133">Transmembrane helix</keyword>
<organism evidence="4 5">
    <name type="scientific">Gordonibacter urolithinfaciens</name>
    <dbReference type="NCBI Taxonomy" id="1335613"/>
    <lineage>
        <taxon>Bacteria</taxon>
        <taxon>Bacillati</taxon>
        <taxon>Actinomycetota</taxon>
        <taxon>Coriobacteriia</taxon>
        <taxon>Eggerthellales</taxon>
        <taxon>Eggerthellaceae</taxon>
        <taxon>Gordonibacter</taxon>
    </lineage>
</organism>
<dbReference type="Proteomes" id="UP000462865">
    <property type="component" value="Unassembled WGS sequence"/>
</dbReference>
<dbReference type="AlphaFoldDB" id="A0A1Y4FYH8"/>
<evidence type="ECO:0000313" key="5">
    <source>
        <dbReference type="Proteomes" id="UP000285258"/>
    </source>
</evidence>
<feature type="transmembrane region" description="Helical" evidence="1">
    <location>
        <begin position="12"/>
        <end position="37"/>
    </location>
</feature>
<reference evidence="5" key="1">
    <citation type="submission" date="2018-05" db="EMBL/GenBank/DDBJ databases">
        <title>Genome Sequencing of selected type strains of the family Eggerthellaceae.</title>
        <authorList>
            <person name="Danylec N."/>
            <person name="Stoll D.A."/>
            <person name="Doetsch A."/>
            <person name="Huch M."/>
        </authorList>
    </citation>
    <scope>NUCLEOTIDE SEQUENCE [LARGE SCALE GENOMIC DNA]</scope>
    <source>
        <strain evidence="5">DSM 27213</strain>
    </source>
</reference>
<accession>A0A1Y4FYH8</accession>
<evidence type="ECO:0000313" key="6">
    <source>
        <dbReference type="Proteomes" id="UP000462865"/>
    </source>
</evidence>
<reference evidence="4" key="2">
    <citation type="journal article" date="2019" name="Int. J. Syst. Evol. Microbiol.">
        <title>Gordonibacter faecihominis is a later heterotypic synonym of Gordonibacter urolithinfaciens.</title>
        <authorList>
            <person name="Danylec N."/>
            <person name="Stoll D.A."/>
            <person name="Huch M."/>
        </authorList>
    </citation>
    <scope>NUCLEOTIDE SEQUENCE</scope>
    <source>
        <strain evidence="4">DSM 27213</strain>
    </source>
</reference>
<evidence type="ECO:0000313" key="2">
    <source>
        <dbReference type="EMBL" id="MSA96065.1"/>
    </source>
</evidence>
<comment type="caution">
    <text evidence="4">The sequence shown here is derived from an EMBL/GenBank/DDBJ whole genome shotgun (WGS) entry which is preliminary data.</text>
</comment>
<evidence type="ECO:0000313" key="4">
    <source>
        <dbReference type="EMBL" id="ROT89571.1"/>
    </source>
</evidence>
<dbReference type="Proteomes" id="UP000468327">
    <property type="component" value="Unassembled WGS sequence"/>
</dbReference>
<dbReference type="RefSeq" id="WP_087191293.1">
    <property type="nucleotide sequence ID" value="NZ_CP168029.1"/>
</dbReference>
<keyword evidence="7" id="KW-1185">Reference proteome</keyword>
<evidence type="ECO:0000256" key="1">
    <source>
        <dbReference type="SAM" id="Phobius"/>
    </source>
</evidence>
<dbReference type="Proteomes" id="UP000285258">
    <property type="component" value="Unassembled WGS sequence"/>
</dbReference>
<reference evidence="3 7" key="5">
    <citation type="submission" date="2019-11" db="EMBL/GenBank/DDBJ databases">
        <title>Whole genome shotgun sequencing (WGS) data from Adlercreutzia equolifaciens ResAG-91, Eggerthella lenta MRI-F36, MRI-F37, MRI-F40, ResAG-49, ResAG-88, ResAG-121, ResAG-145, and Gordonibacter sp. ResAG-5, ResAG-26, ResAG-43, ResAG-50, ResAG-59.</title>
        <authorList>
            <person name="Stoll D.A."/>
            <person name="Danylec N."/>
            <person name="Franz C.M.A.P."/>
            <person name="Huch M."/>
        </authorList>
    </citation>
    <scope>NUCLEOTIDE SEQUENCE [LARGE SCALE GENOMIC DNA]</scope>
    <source>
        <strain evidence="3 7">ResAG-59</strain>
    </source>
</reference>